<dbReference type="Pfam" id="PF02575">
    <property type="entry name" value="YbaB_DNA_bd"/>
    <property type="match status" value="1"/>
</dbReference>
<feature type="compositionally biased region" description="Polar residues" evidence="4">
    <location>
        <begin position="37"/>
        <end position="53"/>
    </location>
</feature>
<dbReference type="HAMAP" id="MF_00274">
    <property type="entry name" value="DNA_YbaB_EbfC"/>
    <property type="match status" value="1"/>
</dbReference>
<comment type="subcellular location">
    <subcellularLocation>
        <location evidence="2">Cytoplasm</location>
        <location evidence="2">Nucleoid</location>
    </subcellularLocation>
</comment>
<dbReference type="PANTHER" id="PTHR33449:SF1">
    <property type="entry name" value="NUCLEOID-ASSOCIATED PROTEIN YBAB"/>
    <property type="match status" value="1"/>
</dbReference>
<evidence type="ECO:0000256" key="4">
    <source>
        <dbReference type="SAM" id="MobiDB-lite"/>
    </source>
</evidence>
<comment type="function">
    <text evidence="2">Binds to DNA and alters its conformation. May be involved in regulation of gene expression, nucleoid organization and DNA protection.</text>
</comment>
<dbReference type="InterPro" id="IPR004401">
    <property type="entry name" value="YbaB/EbfC"/>
</dbReference>
<evidence type="ECO:0000256" key="3">
    <source>
        <dbReference type="SAM" id="Coils"/>
    </source>
</evidence>
<dbReference type="GO" id="GO:0005829">
    <property type="term" value="C:cytosol"/>
    <property type="evidence" value="ECO:0007669"/>
    <property type="project" value="TreeGrafter"/>
</dbReference>
<gene>
    <name evidence="5" type="ORF">ATK36_3814</name>
</gene>
<comment type="subunit">
    <text evidence="2">Homodimer.</text>
</comment>
<proteinExistence type="inferred from homology"/>
<keyword evidence="2" id="KW-0963">Cytoplasm</keyword>
<sequence length="203" mass="20100">MTGGGAGAELCTATGEEDGAAGRAASLPPEHAVSSARPVSNGSGFARTATTVPQRPHAARTDAPDARLRWGSNTLQAEGPSAIMVQPGGGGFDLSQIMQQAQQMQQKLVEAQAELASTEVTGTAGGGLVTATVSGDSQLKGLVIDPKVVDPEDVETLSDLVVAAVRDASANAQKLTEQKLGPLAGGLGGGGGMPDLGSLGFGG</sequence>
<evidence type="ECO:0000313" key="6">
    <source>
        <dbReference type="Proteomes" id="UP000243542"/>
    </source>
</evidence>
<accession>A0A2A9FC17</accession>
<dbReference type="PANTHER" id="PTHR33449">
    <property type="entry name" value="NUCLEOID-ASSOCIATED PROTEIN YBAB"/>
    <property type="match status" value="1"/>
</dbReference>
<dbReference type="NCBIfam" id="TIGR00103">
    <property type="entry name" value="DNA_YbaB_EbfC"/>
    <property type="match status" value="1"/>
</dbReference>
<reference evidence="5 6" key="1">
    <citation type="submission" date="2017-10" db="EMBL/GenBank/DDBJ databases">
        <title>Sequencing the genomes of 1000 actinobacteria strains.</title>
        <authorList>
            <person name="Klenk H.-P."/>
        </authorList>
    </citation>
    <scope>NUCLEOTIDE SEQUENCE [LARGE SCALE GENOMIC DNA]</scope>
    <source>
        <strain evidence="5 6">DSM 46092</strain>
    </source>
</reference>
<evidence type="ECO:0000313" key="5">
    <source>
        <dbReference type="EMBL" id="PFG48708.1"/>
    </source>
</evidence>
<dbReference type="Gene3D" id="3.30.1310.10">
    <property type="entry name" value="Nucleoid-associated protein YbaB-like domain"/>
    <property type="match status" value="1"/>
</dbReference>
<comment type="caution">
    <text evidence="5">The sequence shown here is derived from an EMBL/GenBank/DDBJ whole genome shotgun (WGS) entry which is preliminary data.</text>
</comment>
<dbReference type="Proteomes" id="UP000243542">
    <property type="component" value="Unassembled WGS sequence"/>
</dbReference>
<protein>
    <recommendedName>
        <fullName evidence="2">Nucleoid-associated protein ATK36_3814</fullName>
    </recommendedName>
</protein>
<feature type="coiled-coil region" evidence="3">
    <location>
        <begin position="94"/>
        <end position="121"/>
    </location>
</feature>
<dbReference type="GO" id="GO:0043590">
    <property type="term" value="C:bacterial nucleoid"/>
    <property type="evidence" value="ECO:0007669"/>
    <property type="project" value="UniProtKB-UniRule"/>
</dbReference>
<feature type="region of interest" description="Disordered" evidence="4">
    <location>
        <begin position="1"/>
        <end position="65"/>
    </location>
</feature>
<comment type="similarity">
    <text evidence="2">Belongs to the YbaB/EbfC family.</text>
</comment>
<keyword evidence="6" id="KW-1185">Reference proteome</keyword>
<dbReference type="GO" id="GO:0003677">
    <property type="term" value="F:DNA binding"/>
    <property type="evidence" value="ECO:0007669"/>
    <property type="project" value="UniProtKB-UniRule"/>
</dbReference>
<name>A0A2A9FC17_9PSEU</name>
<evidence type="ECO:0000256" key="2">
    <source>
        <dbReference type="HAMAP-Rule" id="MF_00274"/>
    </source>
</evidence>
<dbReference type="EMBL" id="PDJK01000002">
    <property type="protein sequence ID" value="PFG48708.1"/>
    <property type="molecule type" value="Genomic_DNA"/>
</dbReference>
<keyword evidence="1 2" id="KW-0238">DNA-binding</keyword>
<evidence type="ECO:0000256" key="1">
    <source>
        <dbReference type="ARBA" id="ARBA00023125"/>
    </source>
</evidence>
<keyword evidence="3" id="KW-0175">Coiled coil</keyword>
<dbReference type="InterPro" id="IPR036894">
    <property type="entry name" value="YbaB-like_sf"/>
</dbReference>
<dbReference type="AlphaFoldDB" id="A0A2A9FC17"/>
<dbReference type="SUPFAM" id="SSF82607">
    <property type="entry name" value="YbaB-like"/>
    <property type="match status" value="1"/>
</dbReference>
<organism evidence="5 6">
    <name type="scientific">Amycolatopsis sulphurea</name>
    <dbReference type="NCBI Taxonomy" id="76022"/>
    <lineage>
        <taxon>Bacteria</taxon>
        <taxon>Bacillati</taxon>
        <taxon>Actinomycetota</taxon>
        <taxon>Actinomycetes</taxon>
        <taxon>Pseudonocardiales</taxon>
        <taxon>Pseudonocardiaceae</taxon>
        <taxon>Amycolatopsis</taxon>
    </lineage>
</organism>